<name>A0ACC1J1W7_9FUNG</name>
<organism evidence="1 2">
    <name type="scientific">Linderina macrospora</name>
    <dbReference type="NCBI Taxonomy" id="4868"/>
    <lineage>
        <taxon>Eukaryota</taxon>
        <taxon>Fungi</taxon>
        <taxon>Fungi incertae sedis</taxon>
        <taxon>Zoopagomycota</taxon>
        <taxon>Kickxellomycotina</taxon>
        <taxon>Kickxellomycetes</taxon>
        <taxon>Kickxellales</taxon>
        <taxon>Kickxellaceae</taxon>
        <taxon>Linderina</taxon>
    </lineage>
</organism>
<proteinExistence type="predicted"/>
<protein>
    <submittedName>
        <fullName evidence="1">Uncharacterized protein</fullName>
    </submittedName>
</protein>
<dbReference type="EMBL" id="JANBPW010004621">
    <property type="protein sequence ID" value="KAJ1934500.1"/>
    <property type="molecule type" value="Genomic_DNA"/>
</dbReference>
<accession>A0ACC1J1W7</accession>
<dbReference type="Proteomes" id="UP001150603">
    <property type="component" value="Unassembled WGS sequence"/>
</dbReference>
<reference evidence="1" key="1">
    <citation type="submission" date="2022-07" db="EMBL/GenBank/DDBJ databases">
        <title>Phylogenomic reconstructions and comparative analyses of Kickxellomycotina fungi.</title>
        <authorList>
            <person name="Reynolds N.K."/>
            <person name="Stajich J.E."/>
            <person name="Barry K."/>
            <person name="Grigoriev I.V."/>
            <person name="Crous P."/>
            <person name="Smith M.E."/>
        </authorList>
    </citation>
    <scope>NUCLEOTIDE SEQUENCE</scope>
    <source>
        <strain evidence="1">NRRL 5244</strain>
    </source>
</reference>
<evidence type="ECO:0000313" key="2">
    <source>
        <dbReference type="Proteomes" id="UP001150603"/>
    </source>
</evidence>
<sequence>MLGYLSELERSMSQKQSLLVVKGEFVVQATERQAHAMIQVLRNVLYTFVVSFYDYLASLKLPPEVAQQLQAFVNFQA</sequence>
<keyword evidence="2" id="KW-1185">Reference proteome</keyword>
<comment type="caution">
    <text evidence="1">The sequence shown here is derived from an EMBL/GenBank/DDBJ whole genome shotgun (WGS) entry which is preliminary data.</text>
</comment>
<gene>
    <name evidence="1" type="ORF">FBU59_005676</name>
</gene>
<evidence type="ECO:0000313" key="1">
    <source>
        <dbReference type="EMBL" id="KAJ1934500.1"/>
    </source>
</evidence>